<dbReference type="FunCoup" id="E3N4T5">
    <property type="interactions" value="491"/>
</dbReference>
<evidence type="ECO:0000256" key="1">
    <source>
        <dbReference type="SAM" id="MobiDB-lite"/>
    </source>
</evidence>
<dbReference type="Pfam" id="PF26430">
    <property type="entry name" value="ConA_BAM2"/>
    <property type="match status" value="1"/>
</dbReference>
<dbReference type="OMA" id="EFNSHRE"/>
<dbReference type="EMBL" id="DS268527">
    <property type="protein sequence ID" value="EFO86441.1"/>
    <property type="molecule type" value="Genomic_DNA"/>
</dbReference>
<dbReference type="KEGG" id="crq:GCK72_000892"/>
<feature type="domain" description="BAM-2-like concanavalin A-like" evidence="3">
    <location>
        <begin position="689"/>
        <end position="867"/>
    </location>
</feature>
<evidence type="ECO:0000259" key="3">
    <source>
        <dbReference type="Pfam" id="PF26430"/>
    </source>
</evidence>
<keyword evidence="5" id="KW-1185">Reference proteome</keyword>
<reference evidence="4" key="1">
    <citation type="submission" date="2007-07" db="EMBL/GenBank/DDBJ databases">
        <title>PCAP assembly of the Caenorhabditis remanei genome.</title>
        <authorList>
            <consortium name="The Caenorhabditis remanei Sequencing Consortium"/>
            <person name="Wilson R.K."/>
        </authorList>
    </citation>
    <scope>NUCLEOTIDE SEQUENCE [LARGE SCALE GENOMIC DNA]</scope>
    <source>
        <strain evidence="4">PB4641</strain>
    </source>
</reference>
<evidence type="ECO:0000313" key="4">
    <source>
        <dbReference type="EMBL" id="EFO86441.1"/>
    </source>
</evidence>
<dbReference type="InParanoid" id="E3N4T5"/>
<dbReference type="STRING" id="31234.E3N4T5"/>
<evidence type="ECO:0000313" key="5">
    <source>
        <dbReference type="Proteomes" id="UP000008281"/>
    </source>
</evidence>
<feature type="transmembrane region" description="Helical" evidence="2">
    <location>
        <begin position="26"/>
        <end position="52"/>
    </location>
</feature>
<dbReference type="OrthoDB" id="5842451at2759"/>
<evidence type="ECO:0000256" key="2">
    <source>
        <dbReference type="SAM" id="Phobius"/>
    </source>
</evidence>
<dbReference type="CTD" id="9824339"/>
<dbReference type="GeneID" id="9824339"/>
<feature type="transmembrane region" description="Helical" evidence="2">
    <location>
        <begin position="64"/>
        <end position="80"/>
    </location>
</feature>
<organism evidence="5">
    <name type="scientific">Caenorhabditis remanei</name>
    <name type="common">Caenorhabditis vulgaris</name>
    <dbReference type="NCBI Taxonomy" id="31234"/>
    <lineage>
        <taxon>Eukaryota</taxon>
        <taxon>Metazoa</taxon>
        <taxon>Ecdysozoa</taxon>
        <taxon>Nematoda</taxon>
        <taxon>Chromadorea</taxon>
        <taxon>Rhabditida</taxon>
        <taxon>Rhabditina</taxon>
        <taxon>Rhabditomorpha</taxon>
        <taxon>Rhabditoidea</taxon>
        <taxon>Rhabditidae</taxon>
        <taxon>Peloderinae</taxon>
        <taxon>Caenorhabditis</taxon>
    </lineage>
</organism>
<dbReference type="AlphaFoldDB" id="E3N4T5"/>
<gene>
    <name evidence="4" type="primary">Cre-bam-2</name>
    <name evidence="4" type="ORF">CRE_01250</name>
</gene>
<keyword evidence="2" id="KW-0472">Membrane</keyword>
<keyword evidence="2" id="KW-1133">Transmembrane helix</keyword>
<dbReference type="InterPro" id="IPR058815">
    <property type="entry name" value="ConA_BAM2-like"/>
</dbReference>
<dbReference type="eggNOG" id="ENOG502SMRX">
    <property type="taxonomic scope" value="Eukaryota"/>
</dbReference>
<proteinExistence type="predicted"/>
<name>E3N4T5_CAERE</name>
<accession>E3N4T5</accession>
<dbReference type="Proteomes" id="UP000008281">
    <property type="component" value="Unassembled WGS sequence"/>
</dbReference>
<keyword evidence="2" id="KW-0812">Transmembrane</keyword>
<dbReference type="RefSeq" id="XP_003096617.2">
    <property type="nucleotide sequence ID" value="XM_003096569.2"/>
</dbReference>
<dbReference type="HOGENOM" id="CLU_011835_0_0_1"/>
<feature type="region of interest" description="Disordered" evidence="1">
    <location>
        <begin position="1046"/>
        <end position="1067"/>
    </location>
</feature>
<feature type="transmembrane region" description="Helical" evidence="2">
    <location>
        <begin position="926"/>
        <end position="951"/>
    </location>
</feature>
<protein>
    <submittedName>
        <fullName evidence="4">CRE-BAM-2 protein</fullName>
    </submittedName>
</protein>
<sequence length="1067" mass="120493">MHDYPSVYTPESKLFIFVPGGHFSFLAFYLFNSFFAFQVQLSLYFYLVGPLCSFKMSERRKDNPLRLIATLHLFLAVLVNCDIQPRFSCYNHYLAGIHRSSVLPIAGHHHSVQSNVQCIFENDVAFTEIHSALENSHQVMAKKSVNFQMLDLYHLRELVRRSQCTQTLTVNWKSAPEAGKGGIRVVSLLNETTRIEYSGEERQDFLFDESFAGVRHLIPDEDDYEFNPTVTTTRLLCKHITQPECLVRGKFEVDLEANLEWNYAFAFKTDTTNQTLFSLRSGDSISEVRLENDFFIRTDGGVPVAVSHLSDATWHTVIVKHSEPDSHFLKIDDFPEIELTKLISDDTDKTVTLTISVNGNIQLIDPTDTNDDCMYSFDKPQKRLQETVSTRSMCVGCGCSKLSGTFDGLSKCDEEEEGAFSLRRDLDRLSFLHFEDSFDVDSNGAAIPAISTNFKSDSDVGLIFFGYWQNFNGKGRLQVYYHYDSISAVYCKHAEEKDEECSGCSLKNPRGFGRDEWIQTILWGGGDEIYMAVDSSVCRLQSSANVSLAEVYAIPQISQGAGLFVGGTWHEKKRRGLYRSEAEQKYFENTREKAPVLRGCVKDVFVRGAKVDISSSFEAQKEAMLNEVYDSNAFAVRKDCQKCQPSCSENTRCRSQGPLQSSPMICDCADELQFNSSEGICEKKRDSTPVALSNAFLSQNQIVLDIQNTKAVLSKVWLKFALPKQINQAQRIVEFNSHRETLFNINLETDGTLNVQLHGQDTASRQLDLLDDRVHLLQLQRRTPMGTRHSAKKYDLYIDGWHTVVSDIGKLVLNNVSVSAAETEDEWSSVIVHDFGLSYEYDEHFAVLHPSNVIHQVDLHSQLLPYQIRAPDLSKSGILEDSLWEKPVFTSETEGGTPILESSPHGDIVDFTADIIEPEQLLSARWILYSVGLTILLCLLILVCVVCYWCVLRPRSMRRTDSGSQRTIMRDSPDYAPVKMRRESLSGVSMGDDDGSIGTDDTDLQAYRDIPSHRVKIYRESMVSILVPSIDQPAEAAIVKRTNSTISDQTSVRPQDSHAPLVRVNDD</sequence>